<comment type="caution">
    <text evidence="1">The sequence shown here is derived from an EMBL/GenBank/DDBJ whole genome shotgun (WGS) entry which is preliminary data.</text>
</comment>
<proteinExistence type="predicted"/>
<sequence>MITLVDGFIHDPTSCPFFEWVDDPTCPRLGSIIRGLLNSKNRLENKVRDLEDDLPISEIIRNW</sequence>
<accession>A0AAD5C4C9</accession>
<dbReference type="Proteomes" id="UP001206925">
    <property type="component" value="Unassembled WGS sequence"/>
</dbReference>
<dbReference type="AlphaFoldDB" id="A0AAD5C4C9"/>
<evidence type="ECO:0000313" key="2">
    <source>
        <dbReference type="Proteomes" id="UP001206925"/>
    </source>
</evidence>
<dbReference type="EMBL" id="JAMZMK010009551">
    <property type="protein sequence ID" value="KAI7735136.1"/>
    <property type="molecule type" value="Genomic_DNA"/>
</dbReference>
<reference evidence="1" key="1">
    <citation type="submission" date="2022-06" db="EMBL/GenBank/DDBJ databases">
        <title>Uncovering the hologenomic basis of an extraordinary plant invasion.</title>
        <authorList>
            <person name="Bieker V.C."/>
            <person name="Martin M.D."/>
            <person name="Gilbert T."/>
            <person name="Hodgins K."/>
            <person name="Battlay P."/>
            <person name="Petersen B."/>
            <person name="Wilson J."/>
        </authorList>
    </citation>
    <scope>NUCLEOTIDE SEQUENCE</scope>
    <source>
        <strain evidence="1">AA19_3_7</strain>
        <tissue evidence="1">Leaf</tissue>
    </source>
</reference>
<feature type="non-terminal residue" evidence="1">
    <location>
        <position position="1"/>
    </location>
</feature>
<organism evidence="1 2">
    <name type="scientific">Ambrosia artemisiifolia</name>
    <name type="common">Common ragweed</name>
    <dbReference type="NCBI Taxonomy" id="4212"/>
    <lineage>
        <taxon>Eukaryota</taxon>
        <taxon>Viridiplantae</taxon>
        <taxon>Streptophyta</taxon>
        <taxon>Embryophyta</taxon>
        <taxon>Tracheophyta</taxon>
        <taxon>Spermatophyta</taxon>
        <taxon>Magnoliopsida</taxon>
        <taxon>eudicotyledons</taxon>
        <taxon>Gunneridae</taxon>
        <taxon>Pentapetalae</taxon>
        <taxon>asterids</taxon>
        <taxon>campanulids</taxon>
        <taxon>Asterales</taxon>
        <taxon>Asteraceae</taxon>
        <taxon>Asteroideae</taxon>
        <taxon>Heliantheae alliance</taxon>
        <taxon>Heliantheae</taxon>
        <taxon>Ambrosia</taxon>
    </lineage>
</organism>
<gene>
    <name evidence="1" type="ORF">M8C21_029154</name>
</gene>
<protein>
    <submittedName>
        <fullName evidence="1">Uncharacterized protein</fullName>
    </submittedName>
</protein>
<evidence type="ECO:0000313" key="1">
    <source>
        <dbReference type="EMBL" id="KAI7735136.1"/>
    </source>
</evidence>
<keyword evidence="2" id="KW-1185">Reference proteome</keyword>
<name>A0AAD5C4C9_AMBAR</name>